<dbReference type="Proteomes" id="UP000772434">
    <property type="component" value="Unassembled WGS sequence"/>
</dbReference>
<evidence type="ECO:0000256" key="3">
    <source>
        <dbReference type="ARBA" id="ARBA00022692"/>
    </source>
</evidence>
<dbReference type="OrthoDB" id="199599at2759"/>
<evidence type="ECO:0000313" key="9">
    <source>
        <dbReference type="EMBL" id="KAF9078763.1"/>
    </source>
</evidence>
<keyword evidence="10" id="KW-1185">Reference proteome</keyword>
<dbReference type="EMBL" id="JADNRY010000001">
    <property type="protein sequence ID" value="KAF9078763.1"/>
    <property type="molecule type" value="Genomic_DNA"/>
</dbReference>
<dbReference type="PANTHER" id="PTHR34187">
    <property type="entry name" value="FGR18P"/>
    <property type="match status" value="1"/>
</dbReference>
<feature type="transmembrane region" description="Helical" evidence="7">
    <location>
        <begin position="190"/>
        <end position="215"/>
    </location>
</feature>
<evidence type="ECO:0000313" key="10">
    <source>
        <dbReference type="Proteomes" id="UP000772434"/>
    </source>
</evidence>
<evidence type="ECO:0000256" key="6">
    <source>
        <dbReference type="SAM" id="MobiDB-lite"/>
    </source>
</evidence>
<organism evidence="9 10">
    <name type="scientific">Rhodocollybia butyracea</name>
    <dbReference type="NCBI Taxonomy" id="206335"/>
    <lineage>
        <taxon>Eukaryota</taxon>
        <taxon>Fungi</taxon>
        <taxon>Dikarya</taxon>
        <taxon>Basidiomycota</taxon>
        <taxon>Agaricomycotina</taxon>
        <taxon>Agaricomycetes</taxon>
        <taxon>Agaricomycetidae</taxon>
        <taxon>Agaricales</taxon>
        <taxon>Marasmiineae</taxon>
        <taxon>Omphalotaceae</taxon>
        <taxon>Rhodocollybia</taxon>
    </lineage>
</organism>
<comment type="subcellular location">
    <subcellularLocation>
        <location evidence="1">Cell membrane</location>
        <topology evidence="1">Multi-pass membrane protein</topology>
    </subcellularLocation>
</comment>
<reference evidence="9" key="1">
    <citation type="submission" date="2020-11" db="EMBL/GenBank/DDBJ databases">
        <authorList>
            <consortium name="DOE Joint Genome Institute"/>
            <person name="Ahrendt S."/>
            <person name="Riley R."/>
            <person name="Andreopoulos W."/>
            <person name="Labutti K."/>
            <person name="Pangilinan J."/>
            <person name="Ruiz-Duenas F.J."/>
            <person name="Barrasa J.M."/>
            <person name="Sanchez-Garcia M."/>
            <person name="Camarero S."/>
            <person name="Miyauchi S."/>
            <person name="Serrano A."/>
            <person name="Linde D."/>
            <person name="Babiker R."/>
            <person name="Drula E."/>
            <person name="Ayuso-Fernandez I."/>
            <person name="Pacheco R."/>
            <person name="Padilla G."/>
            <person name="Ferreira P."/>
            <person name="Barriuso J."/>
            <person name="Kellner H."/>
            <person name="Castanera R."/>
            <person name="Alfaro M."/>
            <person name="Ramirez L."/>
            <person name="Pisabarro A.G."/>
            <person name="Kuo A."/>
            <person name="Tritt A."/>
            <person name="Lipzen A."/>
            <person name="He G."/>
            <person name="Yan M."/>
            <person name="Ng V."/>
            <person name="Cullen D."/>
            <person name="Martin F."/>
            <person name="Rosso M.-N."/>
            <person name="Henrissat B."/>
            <person name="Hibbett D."/>
            <person name="Martinez A.T."/>
            <person name="Grigoriev I.V."/>
        </authorList>
    </citation>
    <scope>NUCLEOTIDE SEQUENCE</scope>
    <source>
        <strain evidence="9">AH 40177</strain>
    </source>
</reference>
<feature type="compositionally biased region" description="Polar residues" evidence="6">
    <location>
        <begin position="43"/>
        <end position="63"/>
    </location>
</feature>
<dbReference type="InterPro" id="IPR052053">
    <property type="entry name" value="IM_YidH-like"/>
</dbReference>
<evidence type="ECO:0000256" key="1">
    <source>
        <dbReference type="ARBA" id="ARBA00004651"/>
    </source>
</evidence>
<name>A0A9P5QC40_9AGAR</name>
<dbReference type="AlphaFoldDB" id="A0A9P5QC40"/>
<evidence type="ECO:0000256" key="2">
    <source>
        <dbReference type="ARBA" id="ARBA00022475"/>
    </source>
</evidence>
<feature type="transmembrane region" description="Helical" evidence="7">
    <location>
        <begin position="115"/>
        <end position="137"/>
    </location>
</feature>
<accession>A0A9P5QC40</accession>
<dbReference type="Pfam" id="PF02656">
    <property type="entry name" value="DUF202"/>
    <property type="match status" value="1"/>
</dbReference>
<evidence type="ECO:0000256" key="4">
    <source>
        <dbReference type="ARBA" id="ARBA00022989"/>
    </source>
</evidence>
<keyword evidence="5 7" id="KW-0472">Membrane</keyword>
<feature type="region of interest" description="Disordered" evidence="6">
    <location>
        <begin position="1"/>
        <end position="84"/>
    </location>
</feature>
<evidence type="ECO:0000256" key="7">
    <source>
        <dbReference type="SAM" id="Phobius"/>
    </source>
</evidence>
<protein>
    <recommendedName>
        <fullName evidence="8">DUF202 domain-containing protein</fullName>
    </recommendedName>
</protein>
<dbReference type="PANTHER" id="PTHR34187:SF2">
    <property type="entry name" value="DUF202 DOMAIN-CONTAINING PROTEIN"/>
    <property type="match status" value="1"/>
</dbReference>
<feature type="transmembrane region" description="Helical" evidence="7">
    <location>
        <begin position="157"/>
        <end position="178"/>
    </location>
</feature>
<keyword evidence="2" id="KW-1003">Cell membrane</keyword>
<feature type="domain" description="DUF202" evidence="8">
    <location>
        <begin position="106"/>
        <end position="182"/>
    </location>
</feature>
<feature type="compositionally biased region" description="Basic and acidic residues" evidence="6">
    <location>
        <begin position="29"/>
        <end position="41"/>
    </location>
</feature>
<feature type="compositionally biased region" description="Polar residues" evidence="6">
    <location>
        <begin position="9"/>
        <end position="22"/>
    </location>
</feature>
<comment type="caution">
    <text evidence="9">The sequence shown here is derived from an EMBL/GenBank/DDBJ whole genome shotgun (WGS) entry which is preliminary data.</text>
</comment>
<keyword evidence="3 7" id="KW-0812">Transmembrane</keyword>
<sequence length="218" mass="23284">MGFNAPPLTDTNIETSSPSLRRTVSFKPAEQHLRPSPEKSARRFSQSSALLAPSSTPDSSNIESPVEDVAEGNGEHDSQQKSFRPRRILARYNPMLILENRGSVARDHLASERTFLAYVRTSLAIASTGVALVQLFTVSSSSGSKASALASKYARPLGSVSICLGIVVLLVGILRYFTVQHALIQGSFPVARLTIGSVSVILLAIIVAVFAALVAGHR</sequence>
<dbReference type="InterPro" id="IPR003807">
    <property type="entry name" value="DUF202"/>
</dbReference>
<evidence type="ECO:0000259" key="8">
    <source>
        <dbReference type="Pfam" id="PF02656"/>
    </source>
</evidence>
<proteinExistence type="predicted"/>
<evidence type="ECO:0000256" key="5">
    <source>
        <dbReference type="ARBA" id="ARBA00023136"/>
    </source>
</evidence>
<keyword evidence="4 7" id="KW-1133">Transmembrane helix</keyword>
<gene>
    <name evidence="9" type="ORF">BDP27DRAFT_1252590</name>
</gene>
<dbReference type="GO" id="GO:0005886">
    <property type="term" value="C:plasma membrane"/>
    <property type="evidence" value="ECO:0007669"/>
    <property type="project" value="UniProtKB-SubCell"/>
</dbReference>